<feature type="transmembrane region" description="Helical" evidence="7">
    <location>
        <begin position="223"/>
        <end position="254"/>
    </location>
</feature>
<keyword evidence="5 7" id="KW-1133">Transmembrane helix</keyword>
<dbReference type="CDD" id="cd06261">
    <property type="entry name" value="TM_PBP2"/>
    <property type="match status" value="1"/>
</dbReference>
<evidence type="ECO:0000259" key="9">
    <source>
        <dbReference type="PROSITE" id="PS50928"/>
    </source>
</evidence>
<dbReference type="AlphaFoldDB" id="A0A6M4PTD7"/>
<dbReference type="Proteomes" id="UP000502641">
    <property type="component" value="Chromosome"/>
</dbReference>
<dbReference type="RefSeq" id="WP_171159310.1">
    <property type="nucleotide sequence ID" value="NZ_CP053189.1"/>
</dbReference>
<dbReference type="EMBL" id="CP053189">
    <property type="protein sequence ID" value="QJS13917.1"/>
    <property type="molecule type" value="Genomic_DNA"/>
</dbReference>
<evidence type="ECO:0000256" key="3">
    <source>
        <dbReference type="ARBA" id="ARBA00022475"/>
    </source>
</evidence>
<keyword evidence="6 7" id="KW-0472">Membrane</keyword>
<dbReference type="PANTHER" id="PTHR43386">
    <property type="entry name" value="OLIGOPEPTIDE TRANSPORT SYSTEM PERMEASE PROTEIN APPC"/>
    <property type="match status" value="1"/>
</dbReference>
<name>A0A6M4PTD7_9ACTN</name>
<feature type="region of interest" description="Disordered" evidence="8">
    <location>
        <begin position="1"/>
        <end position="26"/>
    </location>
</feature>
<evidence type="ECO:0000256" key="5">
    <source>
        <dbReference type="ARBA" id="ARBA00022989"/>
    </source>
</evidence>
<dbReference type="InterPro" id="IPR035906">
    <property type="entry name" value="MetI-like_sf"/>
</dbReference>
<dbReference type="InterPro" id="IPR000515">
    <property type="entry name" value="MetI-like"/>
</dbReference>
<evidence type="ECO:0000256" key="7">
    <source>
        <dbReference type="RuleBase" id="RU363032"/>
    </source>
</evidence>
<dbReference type="PANTHER" id="PTHR43386:SF25">
    <property type="entry name" value="PEPTIDE ABC TRANSPORTER PERMEASE PROTEIN"/>
    <property type="match status" value="1"/>
</dbReference>
<gene>
    <name evidence="10" type="ORF">HKX69_34185</name>
</gene>
<protein>
    <submittedName>
        <fullName evidence="10">ABC transporter permease</fullName>
    </submittedName>
</protein>
<feature type="transmembrane region" description="Helical" evidence="7">
    <location>
        <begin position="160"/>
        <end position="189"/>
    </location>
</feature>
<feature type="transmembrane region" description="Helical" evidence="7">
    <location>
        <begin position="119"/>
        <end position="140"/>
    </location>
</feature>
<reference evidence="10 11" key="1">
    <citation type="submission" date="2020-05" db="EMBL/GenBank/DDBJ databases">
        <authorList>
            <person name="Li K."/>
        </authorList>
    </citation>
    <scope>NUCLEOTIDE SEQUENCE [LARGE SCALE GENOMIC DNA]</scope>
    <source>
        <strain evidence="11">jing01</strain>
    </source>
</reference>
<accession>A0A6M4PTD7</accession>
<evidence type="ECO:0000256" key="2">
    <source>
        <dbReference type="ARBA" id="ARBA00022448"/>
    </source>
</evidence>
<sequence length="310" mass="32261">MSGHGTAPGAVADRTPADDAPVPSGLGALAGRRLRGVRGATLRHVPRSPGAVLSVLVLLLVLGWAVAPEWFTGQSPTTGTPAERFRPPSGAHLFGTDQLGRDVYARVVHGASLSLRATVVAIAVALVVGILLGLAAGSFGRWADAVIMRLVEVMLSVPPVLLSLTIVAAIGFGTVQVAVAVGVTSVAAFARVMRAEVLRVRTAGYVEATILLGSRWWRVLFRYVLPAAVGPVLALAALDFGLVVLAIASLSFLGYGEPPPAPEWGALVADGRNYLATAWWLTTLPSLVVTAVVLAANRLSRILETQGERP</sequence>
<dbReference type="PROSITE" id="PS50928">
    <property type="entry name" value="ABC_TM1"/>
    <property type="match status" value="1"/>
</dbReference>
<evidence type="ECO:0000256" key="6">
    <source>
        <dbReference type="ARBA" id="ARBA00023136"/>
    </source>
</evidence>
<dbReference type="KEGG" id="sarg:HKX69_34185"/>
<dbReference type="SUPFAM" id="SSF161098">
    <property type="entry name" value="MetI-like"/>
    <property type="match status" value="1"/>
</dbReference>
<keyword evidence="3" id="KW-1003">Cell membrane</keyword>
<evidence type="ECO:0000313" key="10">
    <source>
        <dbReference type="EMBL" id="QJS13917.1"/>
    </source>
</evidence>
<feature type="transmembrane region" description="Helical" evidence="7">
    <location>
        <begin position="50"/>
        <end position="67"/>
    </location>
</feature>
<dbReference type="GO" id="GO:0055085">
    <property type="term" value="P:transmembrane transport"/>
    <property type="evidence" value="ECO:0007669"/>
    <property type="project" value="InterPro"/>
</dbReference>
<feature type="transmembrane region" description="Helical" evidence="7">
    <location>
        <begin position="274"/>
        <end position="296"/>
    </location>
</feature>
<dbReference type="Pfam" id="PF00528">
    <property type="entry name" value="BPD_transp_1"/>
    <property type="match status" value="1"/>
</dbReference>
<proteinExistence type="inferred from homology"/>
<keyword evidence="4 7" id="KW-0812">Transmembrane</keyword>
<comment type="similarity">
    <text evidence="7">Belongs to the binding-protein-dependent transport system permease family.</text>
</comment>
<feature type="domain" description="ABC transmembrane type-1" evidence="9">
    <location>
        <begin position="111"/>
        <end position="300"/>
    </location>
</feature>
<dbReference type="InterPro" id="IPR050366">
    <property type="entry name" value="BP-dependent_transpt_permease"/>
</dbReference>
<dbReference type="Gene3D" id="1.10.3720.10">
    <property type="entry name" value="MetI-like"/>
    <property type="match status" value="1"/>
</dbReference>
<evidence type="ECO:0000313" key="11">
    <source>
        <dbReference type="Proteomes" id="UP000502641"/>
    </source>
</evidence>
<keyword evidence="11" id="KW-1185">Reference proteome</keyword>
<organism evidence="10 11">
    <name type="scientific">Streptomyces argyrophylli</name>
    <dbReference type="NCBI Taxonomy" id="2726118"/>
    <lineage>
        <taxon>Bacteria</taxon>
        <taxon>Bacillati</taxon>
        <taxon>Actinomycetota</taxon>
        <taxon>Actinomycetes</taxon>
        <taxon>Kitasatosporales</taxon>
        <taxon>Streptomycetaceae</taxon>
        <taxon>Streptomyces</taxon>
    </lineage>
</organism>
<keyword evidence="2 7" id="KW-0813">Transport</keyword>
<comment type="subcellular location">
    <subcellularLocation>
        <location evidence="1 7">Cell membrane</location>
        <topology evidence="1 7">Multi-pass membrane protein</topology>
    </subcellularLocation>
</comment>
<evidence type="ECO:0000256" key="8">
    <source>
        <dbReference type="SAM" id="MobiDB-lite"/>
    </source>
</evidence>
<evidence type="ECO:0000256" key="1">
    <source>
        <dbReference type="ARBA" id="ARBA00004651"/>
    </source>
</evidence>
<dbReference type="GO" id="GO:0005886">
    <property type="term" value="C:plasma membrane"/>
    <property type="evidence" value="ECO:0007669"/>
    <property type="project" value="UniProtKB-SubCell"/>
</dbReference>
<evidence type="ECO:0000256" key="4">
    <source>
        <dbReference type="ARBA" id="ARBA00022692"/>
    </source>
</evidence>